<dbReference type="ExpressionAtlas" id="C0P898">
    <property type="expression patterns" value="baseline and differential"/>
</dbReference>
<reference evidence="2" key="1">
    <citation type="journal article" date="2009" name="PLoS Genet.">
        <title>Sequencing, mapping, and analysis of 27,455 maize full-length cDNAs.</title>
        <authorList>
            <person name="Soderlund C."/>
            <person name="Descour A."/>
            <person name="Kudrna D."/>
            <person name="Bomhoff M."/>
            <person name="Boyd L."/>
            <person name="Currie J."/>
            <person name="Angelova A."/>
            <person name="Collura K."/>
            <person name="Wissotski M."/>
            <person name="Ashley E."/>
            <person name="Morrow D."/>
            <person name="Fernandes J."/>
            <person name="Walbot V."/>
            <person name="Yu Y."/>
        </authorList>
    </citation>
    <scope>NUCLEOTIDE SEQUENCE</scope>
    <source>
        <strain evidence="2">B73</strain>
    </source>
</reference>
<accession>C0P898</accession>
<dbReference type="EMBL" id="BT064517">
    <property type="protein sequence ID" value="ACN29214.1"/>
    <property type="molecule type" value="mRNA"/>
</dbReference>
<sequence length="112" mass="11449">MSFLAGRLAAKEGAYFLQESKTAVGRLAEKLPPSASAPGGASAQPSPDVLPEILRHSVPIKGTPPPAEASLSASSRWALPPGGGEAAGLHPDALNPLRSYVSLPQATFGPKR</sequence>
<proteinExistence type="evidence at transcript level"/>
<organism evidence="2">
    <name type="scientific">Zea mays</name>
    <name type="common">Maize</name>
    <dbReference type="NCBI Taxonomy" id="4577"/>
    <lineage>
        <taxon>Eukaryota</taxon>
        <taxon>Viridiplantae</taxon>
        <taxon>Streptophyta</taxon>
        <taxon>Embryophyta</taxon>
        <taxon>Tracheophyta</taxon>
        <taxon>Spermatophyta</taxon>
        <taxon>Magnoliopsida</taxon>
        <taxon>Liliopsida</taxon>
        <taxon>Poales</taxon>
        <taxon>Poaceae</taxon>
        <taxon>PACMAD clade</taxon>
        <taxon>Panicoideae</taxon>
        <taxon>Andropogonodae</taxon>
        <taxon>Andropogoneae</taxon>
        <taxon>Tripsacinae</taxon>
        <taxon>Zea</taxon>
    </lineage>
</organism>
<dbReference type="AlphaFoldDB" id="C0P898"/>
<dbReference type="PANTHER" id="PTHR36704">
    <property type="entry name" value="PROTEIN, PUTATIVE-RELATED"/>
    <property type="match status" value="1"/>
</dbReference>
<feature type="region of interest" description="Disordered" evidence="1">
    <location>
        <begin position="28"/>
        <end position="91"/>
    </location>
</feature>
<name>C0P898_MAIZE</name>
<feature type="compositionally biased region" description="Low complexity" evidence="1">
    <location>
        <begin position="32"/>
        <end position="47"/>
    </location>
</feature>
<dbReference type="HOGENOM" id="CLU_150268_0_0_1"/>
<dbReference type="PANTHER" id="PTHR36704:SF1">
    <property type="entry name" value="OS06G0239700 PROTEIN"/>
    <property type="match status" value="1"/>
</dbReference>
<evidence type="ECO:0000313" key="2">
    <source>
        <dbReference type="EMBL" id="ACN29214.1"/>
    </source>
</evidence>
<evidence type="ECO:0000256" key="1">
    <source>
        <dbReference type="SAM" id="MobiDB-lite"/>
    </source>
</evidence>
<feature type="compositionally biased region" description="Low complexity" evidence="1">
    <location>
        <begin position="68"/>
        <end position="80"/>
    </location>
</feature>
<protein>
    <submittedName>
        <fullName evidence="2">Uncharacterized protein</fullName>
    </submittedName>
</protein>